<evidence type="ECO:0000313" key="9">
    <source>
        <dbReference type="EMBL" id="KAB3530557.1"/>
    </source>
</evidence>
<dbReference type="PANTHER" id="PTHR43375:SF1">
    <property type="entry name" value="OROTIDINE 5'-PHOSPHATE DECARBOXYLASE"/>
    <property type="match status" value="1"/>
</dbReference>
<comment type="caution">
    <text evidence="9">The sequence shown here is derived from an EMBL/GenBank/DDBJ whole genome shotgun (WGS) entry which is preliminary data.</text>
</comment>
<name>A0A833M8C5_9FIRM</name>
<keyword evidence="10" id="KW-1185">Reference proteome</keyword>
<reference evidence="9 10" key="1">
    <citation type="submission" date="2019-10" db="EMBL/GenBank/DDBJ databases">
        <title>Alkaliphilus serpentinus sp. nov. and Alkaliphilus pronyensis sp. nov., two novel anaerobic alkaliphilic species isolated from the serpentinized-hosted hydrothermal field of the Prony Bay (New Caledonia).</title>
        <authorList>
            <person name="Postec A."/>
        </authorList>
    </citation>
    <scope>NUCLEOTIDE SEQUENCE [LARGE SCALE GENOMIC DNA]</scope>
    <source>
        <strain evidence="9 10">LacT</strain>
    </source>
</reference>
<evidence type="ECO:0000256" key="5">
    <source>
        <dbReference type="ARBA" id="ARBA00023239"/>
    </source>
</evidence>
<dbReference type="CDD" id="cd04725">
    <property type="entry name" value="OMP_decarboxylase_like"/>
    <property type="match status" value="1"/>
</dbReference>
<proteinExistence type="inferred from homology"/>
<evidence type="ECO:0000256" key="6">
    <source>
        <dbReference type="ARBA" id="ARBA00049157"/>
    </source>
</evidence>
<feature type="active site" description="Proton donor" evidence="7">
    <location>
        <position position="105"/>
    </location>
</feature>
<dbReference type="OrthoDB" id="9808470at2"/>
<dbReference type="SUPFAM" id="SSF51366">
    <property type="entry name" value="Ribulose-phoshate binding barrel"/>
    <property type="match status" value="1"/>
</dbReference>
<dbReference type="GO" id="GO:0006207">
    <property type="term" value="P:'de novo' pyrimidine nucleobase biosynthetic process"/>
    <property type="evidence" value="ECO:0007669"/>
    <property type="project" value="InterPro"/>
</dbReference>
<dbReference type="InterPro" id="IPR013785">
    <property type="entry name" value="Aldolase_TIM"/>
</dbReference>
<dbReference type="InterPro" id="IPR011060">
    <property type="entry name" value="RibuloseP-bd_barrel"/>
</dbReference>
<comment type="catalytic activity">
    <reaction evidence="6 7">
        <text>orotidine 5'-phosphate + H(+) = UMP + CO2</text>
        <dbReference type="Rhea" id="RHEA:11596"/>
        <dbReference type="ChEBI" id="CHEBI:15378"/>
        <dbReference type="ChEBI" id="CHEBI:16526"/>
        <dbReference type="ChEBI" id="CHEBI:57538"/>
        <dbReference type="ChEBI" id="CHEBI:57865"/>
        <dbReference type="EC" id="4.1.1.23"/>
    </reaction>
</comment>
<evidence type="ECO:0000256" key="1">
    <source>
        <dbReference type="ARBA" id="ARBA00004861"/>
    </source>
</evidence>
<dbReference type="EC" id="4.1.1.23" evidence="7"/>
<keyword evidence="4 7" id="KW-0665">Pyrimidine biosynthesis</keyword>
<keyword evidence="5 7" id="KW-0456">Lyase</keyword>
<dbReference type="Proteomes" id="UP000465601">
    <property type="component" value="Unassembled WGS sequence"/>
</dbReference>
<evidence type="ECO:0000313" key="10">
    <source>
        <dbReference type="Proteomes" id="UP000465601"/>
    </source>
</evidence>
<evidence type="ECO:0000256" key="7">
    <source>
        <dbReference type="HAMAP-Rule" id="MF_01215"/>
    </source>
</evidence>
<dbReference type="InterPro" id="IPR011995">
    <property type="entry name" value="OMPdecase_type-2"/>
</dbReference>
<dbReference type="HAMAP" id="MF_01215">
    <property type="entry name" value="OMPdecase_type2"/>
    <property type="match status" value="1"/>
</dbReference>
<dbReference type="GO" id="GO:0044205">
    <property type="term" value="P:'de novo' UMP biosynthetic process"/>
    <property type="evidence" value="ECO:0007669"/>
    <property type="project" value="UniProtKB-UniRule"/>
</dbReference>
<dbReference type="EMBL" id="WBZB01000017">
    <property type="protein sequence ID" value="KAB3530557.1"/>
    <property type="molecule type" value="Genomic_DNA"/>
</dbReference>
<protein>
    <recommendedName>
        <fullName evidence="7">Orotidine 5'-phosphate decarboxylase</fullName>
        <ecNumber evidence="7">4.1.1.23</ecNumber>
    </recommendedName>
    <alternativeName>
        <fullName evidence="7">OMP decarboxylase</fullName>
        <shortName evidence="7">OMPDCase</shortName>
        <shortName evidence="7">OMPdecase</shortName>
    </alternativeName>
</protein>
<dbReference type="InterPro" id="IPR018089">
    <property type="entry name" value="OMPdecase_AS"/>
</dbReference>
<dbReference type="RefSeq" id="WP_151865630.1">
    <property type="nucleotide sequence ID" value="NZ_WBZB01000017.1"/>
</dbReference>
<evidence type="ECO:0000256" key="3">
    <source>
        <dbReference type="ARBA" id="ARBA00022793"/>
    </source>
</evidence>
<feature type="domain" description="Orotidine 5'-phosphate decarboxylase" evidence="8">
    <location>
        <begin position="15"/>
        <end position="283"/>
    </location>
</feature>
<gene>
    <name evidence="7 9" type="primary">pyrF</name>
    <name evidence="9" type="ORF">F8153_06830</name>
</gene>
<dbReference type="UniPathway" id="UPA00070">
    <property type="reaction ID" value="UER00120"/>
</dbReference>
<dbReference type="Gene3D" id="3.20.20.70">
    <property type="entry name" value="Aldolase class I"/>
    <property type="match status" value="1"/>
</dbReference>
<evidence type="ECO:0000259" key="8">
    <source>
        <dbReference type="SMART" id="SM00934"/>
    </source>
</evidence>
<organism evidence="9 10">
    <name type="scientific">Alkaliphilus serpentinus</name>
    <dbReference type="NCBI Taxonomy" id="1482731"/>
    <lineage>
        <taxon>Bacteria</taxon>
        <taxon>Bacillati</taxon>
        <taxon>Bacillota</taxon>
        <taxon>Clostridia</taxon>
        <taxon>Peptostreptococcales</taxon>
        <taxon>Natronincolaceae</taxon>
        <taxon>Alkaliphilus</taxon>
    </lineage>
</organism>
<comment type="similarity">
    <text evidence="2 7">Belongs to the OMP decarboxylase family. Type 2 subfamily.</text>
</comment>
<accession>A0A833M8C5</accession>
<evidence type="ECO:0000256" key="2">
    <source>
        <dbReference type="ARBA" id="ARBA00008847"/>
    </source>
</evidence>
<dbReference type="GO" id="GO:0004590">
    <property type="term" value="F:orotidine-5'-phosphate decarboxylase activity"/>
    <property type="evidence" value="ECO:0007669"/>
    <property type="project" value="UniProtKB-UniRule"/>
</dbReference>
<evidence type="ECO:0000256" key="4">
    <source>
        <dbReference type="ARBA" id="ARBA00022975"/>
    </source>
</evidence>
<dbReference type="NCBIfam" id="TIGR02127">
    <property type="entry name" value="pyrF_sub2"/>
    <property type="match status" value="1"/>
</dbReference>
<dbReference type="InterPro" id="IPR001754">
    <property type="entry name" value="OMPdeCOase_dom"/>
</dbReference>
<dbReference type="SMART" id="SM00934">
    <property type="entry name" value="OMPdecase"/>
    <property type="match status" value="1"/>
</dbReference>
<sequence length="308" mass="34238">MIDRLIRKIQEKNNPTVVGLDPRLSFIPQWIKDENFEKYGKTPKAVAEAFLQFNKEIIDHIHDLVPAVKPQIAMYEQYGAEGVEAYIKTIEYGKKKGLVIIGDIKRGDIASTAEAYSKGHIGRVDIEGEEFEIFKEDSITINPYLGYDSIEPFLEDCRDYDKGLFVLVKTSNPNSGQIQNLSIEGKCIYEIMGDLVSQWGEGLKGSSGYSRIGAVVGATHPEEAAKLREIMPHTYFLVPGYGAQGGNAEDLKACFNRDGLGAIINSSRGIIGAHRMVENKERFKEKEFAMAAREAALAMKVDLQKVIG</sequence>
<dbReference type="Pfam" id="PF00215">
    <property type="entry name" value="OMPdecase"/>
    <property type="match status" value="1"/>
</dbReference>
<dbReference type="PANTHER" id="PTHR43375">
    <property type="entry name" value="OROTIDINE 5'-PHOSPHATE DECARBOXYLASE"/>
    <property type="match status" value="1"/>
</dbReference>
<dbReference type="AlphaFoldDB" id="A0A833M8C5"/>
<dbReference type="PROSITE" id="PS00156">
    <property type="entry name" value="OMPDECASE"/>
    <property type="match status" value="1"/>
</dbReference>
<comment type="pathway">
    <text evidence="1 7">Pyrimidine metabolism; UMP biosynthesis via de novo pathway; UMP from orotate: step 2/2.</text>
</comment>
<keyword evidence="3 7" id="KW-0210">Decarboxylase</keyword>